<feature type="region of interest" description="Disordered" evidence="1">
    <location>
        <begin position="165"/>
        <end position="189"/>
    </location>
</feature>
<feature type="region of interest" description="Disordered" evidence="1">
    <location>
        <begin position="1"/>
        <end position="114"/>
    </location>
</feature>
<evidence type="ECO:0000313" key="3">
    <source>
        <dbReference type="Proteomes" id="UP000008021"/>
    </source>
</evidence>
<sequence>MPPLRRSPSPSPDLQGRGGEPRAAGRIRRPLPRICKGKEGRGWPLPDPWPPSLPSAGSAWGGRGGGARCNRCRPQPPPPLSPAAVACSPPATRHRIRHPQASPPPDLHGEGGEGARATAAVARRCLLSSRCRCLLSSRRCRPPPPALLPLPPPLLPAAARRAVTVEGREREGRGASCTEGERGEERRGEWEEWRGVEWERGRWSERREVVGGLNTVGPCRLGEHRQVRQRMVSERDNGRLRVTACPTPHFARTVMVSFSWTVSASFPGAAQLRSIHTWGLPLSPSMMDCLASPLRSTSSTWLPKRR</sequence>
<dbReference type="Gramene" id="OMERI10G03170.1">
    <property type="protein sequence ID" value="OMERI10G03170.1"/>
    <property type="gene ID" value="OMERI10G03170"/>
</dbReference>
<feature type="compositionally biased region" description="Basic and acidic residues" evidence="1">
    <location>
        <begin position="166"/>
        <end position="189"/>
    </location>
</feature>
<name>A0A0E0EW75_9ORYZ</name>
<accession>A0A0E0EW75</accession>
<feature type="compositionally biased region" description="Low complexity" evidence="1">
    <location>
        <begin position="82"/>
        <end position="91"/>
    </location>
</feature>
<protein>
    <submittedName>
        <fullName evidence="2">Uncharacterized protein</fullName>
    </submittedName>
</protein>
<reference evidence="2" key="1">
    <citation type="submission" date="2015-04" db="UniProtKB">
        <authorList>
            <consortium name="EnsemblPlants"/>
        </authorList>
    </citation>
    <scope>IDENTIFICATION</scope>
</reference>
<dbReference type="HOGENOM" id="CLU_910241_0_0_1"/>
<proteinExistence type="predicted"/>
<dbReference type="EnsemblPlants" id="OMERI10G03170.1">
    <property type="protein sequence ID" value="OMERI10G03170.1"/>
    <property type="gene ID" value="OMERI10G03170"/>
</dbReference>
<dbReference type="AlphaFoldDB" id="A0A0E0EW75"/>
<reference evidence="2" key="2">
    <citation type="submission" date="2018-05" db="EMBL/GenBank/DDBJ databases">
        <title>OmerRS3 (Oryza meridionalis Reference Sequence Version 3).</title>
        <authorList>
            <person name="Zhang J."/>
            <person name="Kudrna D."/>
            <person name="Lee S."/>
            <person name="Talag J."/>
            <person name="Welchert J."/>
            <person name="Wing R.A."/>
        </authorList>
    </citation>
    <scope>NUCLEOTIDE SEQUENCE [LARGE SCALE GENOMIC DNA]</scope>
    <source>
        <strain evidence="2">cv. OR44</strain>
    </source>
</reference>
<evidence type="ECO:0000313" key="2">
    <source>
        <dbReference type="EnsemblPlants" id="OMERI10G03170.1"/>
    </source>
</evidence>
<keyword evidence="3" id="KW-1185">Reference proteome</keyword>
<organism evidence="2">
    <name type="scientific">Oryza meridionalis</name>
    <dbReference type="NCBI Taxonomy" id="40149"/>
    <lineage>
        <taxon>Eukaryota</taxon>
        <taxon>Viridiplantae</taxon>
        <taxon>Streptophyta</taxon>
        <taxon>Embryophyta</taxon>
        <taxon>Tracheophyta</taxon>
        <taxon>Spermatophyta</taxon>
        <taxon>Magnoliopsida</taxon>
        <taxon>Liliopsida</taxon>
        <taxon>Poales</taxon>
        <taxon>Poaceae</taxon>
        <taxon>BOP clade</taxon>
        <taxon>Oryzoideae</taxon>
        <taxon>Oryzeae</taxon>
        <taxon>Oryzinae</taxon>
        <taxon>Oryza</taxon>
    </lineage>
</organism>
<evidence type="ECO:0000256" key="1">
    <source>
        <dbReference type="SAM" id="MobiDB-lite"/>
    </source>
</evidence>
<dbReference type="Proteomes" id="UP000008021">
    <property type="component" value="Chromosome 10"/>
</dbReference>
<feature type="compositionally biased region" description="Pro residues" evidence="1">
    <location>
        <begin position="1"/>
        <end position="11"/>
    </location>
</feature>